<evidence type="ECO:0000313" key="2">
    <source>
        <dbReference type="EMBL" id="MFD1410167.1"/>
    </source>
</evidence>
<feature type="transmembrane region" description="Helical" evidence="1">
    <location>
        <begin position="259"/>
        <end position="277"/>
    </location>
</feature>
<feature type="transmembrane region" description="Helical" evidence="1">
    <location>
        <begin position="45"/>
        <end position="65"/>
    </location>
</feature>
<feature type="transmembrane region" description="Helical" evidence="1">
    <location>
        <begin position="77"/>
        <end position="95"/>
    </location>
</feature>
<keyword evidence="1" id="KW-0472">Membrane</keyword>
<dbReference type="InterPro" id="IPR010640">
    <property type="entry name" value="Low_temperature_requirement_A"/>
</dbReference>
<reference evidence="3" key="1">
    <citation type="journal article" date="2019" name="Int. J. Syst. Evol. Microbiol.">
        <title>The Global Catalogue of Microorganisms (GCM) 10K type strain sequencing project: providing services to taxonomists for standard genome sequencing and annotation.</title>
        <authorList>
            <consortium name="The Broad Institute Genomics Platform"/>
            <consortium name="The Broad Institute Genome Sequencing Center for Infectious Disease"/>
            <person name="Wu L."/>
            <person name="Ma J."/>
        </authorList>
    </citation>
    <scope>NUCLEOTIDE SEQUENCE [LARGE SCALE GENOMIC DNA]</scope>
    <source>
        <strain evidence="3">CCM 8937</strain>
    </source>
</reference>
<sequence length="375" mass="42471">MATKIMGKRVELTEAFFDLVFAYAISNTTKILADLNQHTNPALTFLFFAIVLIIFLNSWMIETVYTNRYGQNSLTDVIFFMIDMGVLLFMSNTFSGNLQTWFRPFVLSTGVMSLTLAAQYTLVYWRPAQAADRKIARDFLFILGLRAGSLLISAWLPQPAGLILAAVGVLSSWLLPSFFTTDMKQHPIIFSHLLERLTLLVIITFGEMIINIADYFTLKNLTLTSVFVLIIVGSLFMSYLVEFDHLIDSKRAPETGVKLIYLHYPILFGLSLITVSWDFLRSTIINNSFAVFCLYSGIGLLYLGNYLAQSYNRTSFKTPHWLNFTIVGTTLMGCLICISQPQFTIIVSVTMVVVLINVSLAICFLRQRQSFMNKK</sequence>
<keyword evidence="1" id="KW-1133">Transmembrane helix</keyword>
<evidence type="ECO:0000313" key="3">
    <source>
        <dbReference type="Proteomes" id="UP001597191"/>
    </source>
</evidence>
<organism evidence="2 3">
    <name type="scientific">Lapidilactobacillus gannanensis</name>
    <dbReference type="NCBI Taxonomy" id="2486002"/>
    <lineage>
        <taxon>Bacteria</taxon>
        <taxon>Bacillati</taxon>
        <taxon>Bacillota</taxon>
        <taxon>Bacilli</taxon>
        <taxon>Lactobacillales</taxon>
        <taxon>Lactobacillaceae</taxon>
        <taxon>Lapidilactobacillus</taxon>
    </lineage>
</organism>
<name>A0ABW4BL53_9LACO</name>
<dbReference type="PANTHER" id="PTHR36840:SF1">
    <property type="entry name" value="BLL5714 PROTEIN"/>
    <property type="match status" value="1"/>
</dbReference>
<feature type="transmembrane region" description="Helical" evidence="1">
    <location>
        <begin position="193"/>
        <end position="213"/>
    </location>
</feature>
<keyword evidence="1" id="KW-0812">Transmembrane</keyword>
<feature type="transmembrane region" description="Helical" evidence="1">
    <location>
        <begin position="162"/>
        <end position="181"/>
    </location>
</feature>
<keyword evidence="3" id="KW-1185">Reference proteome</keyword>
<dbReference type="PANTHER" id="PTHR36840">
    <property type="entry name" value="BLL5714 PROTEIN"/>
    <property type="match status" value="1"/>
</dbReference>
<feature type="transmembrane region" description="Helical" evidence="1">
    <location>
        <begin position="101"/>
        <end position="123"/>
    </location>
</feature>
<feature type="transmembrane region" description="Helical" evidence="1">
    <location>
        <begin position="135"/>
        <end position="156"/>
    </location>
</feature>
<comment type="caution">
    <text evidence="2">The sequence shown here is derived from an EMBL/GenBank/DDBJ whole genome shotgun (WGS) entry which is preliminary data.</text>
</comment>
<dbReference type="Pfam" id="PF06772">
    <property type="entry name" value="LtrA"/>
    <property type="match status" value="1"/>
</dbReference>
<accession>A0ABW4BL53</accession>
<proteinExistence type="predicted"/>
<feature type="transmembrane region" description="Helical" evidence="1">
    <location>
        <begin position="320"/>
        <end position="339"/>
    </location>
</feature>
<dbReference type="EMBL" id="JBHTOH010000009">
    <property type="protein sequence ID" value="MFD1410167.1"/>
    <property type="molecule type" value="Genomic_DNA"/>
</dbReference>
<evidence type="ECO:0000256" key="1">
    <source>
        <dbReference type="SAM" id="Phobius"/>
    </source>
</evidence>
<feature type="transmembrane region" description="Helical" evidence="1">
    <location>
        <begin position="345"/>
        <end position="365"/>
    </location>
</feature>
<dbReference type="Proteomes" id="UP001597191">
    <property type="component" value="Unassembled WGS sequence"/>
</dbReference>
<dbReference type="RefSeq" id="WP_125648318.1">
    <property type="nucleotide sequence ID" value="NZ_JBHTOH010000009.1"/>
</dbReference>
<protein>
    <submittedName>
        <fullName evidence="2">Low temperature requirement protein A</fullName>
    </submittedName>
</protein>
<gene>
    <name evidence="2" type="ORF">ACFQ4R_00795</name>
</gene>
<feature type="transmembrane region" description="Helical" evidence="1">
    <location>
        <begin position="225"/>
        <end position="247"/>
    </location>
</feature>
<feature type="transmembrane region" description="Helical" evidence="1">
    <location>
        <begin position="289"/>
        <end position="308"/>
    </location>
</feature>